<proteinExistence type="predicted"/>
<evidence type="ECO:0000313" key="3">
    <source>
        <dbReference type="Proteomes" id="UP000741360"/>
    </source>
</evidence>
<reference evidence="2" key="1">
    <citation type="submission" date="2020-07" db="EMBL/GenBank/DDBJ databases">
        <title>Huge and variable diversity of episymbiotic CPR bacteria and DPANN archaea in groundwater ecosystems.</title>
        <authorList>
            <person name="He C.Y."/>
            <person name="Keren R."/>
            <person name="Whittaker M."/>
            <person name="Farag I.F."/>
            <person name="Doudna J."/>
            <person name="Cate J.H.D."/>
            <person name="Banfield J.F."/>
        </authorList>
    </citation>
    <scope>NUCLEOTIDE SEQUENCE</scope>
    <source>
        <strain evidence="2">NC_groundwater_717_Ag_S-0.2um_59_8</strain>
    </source>
</reference>
<dbReference type="EMBL" id="JACPSX010000227">
    <property type="protein sequence ID" value="MBI3015725.1"/>
    <property type="molecule type" value="Genomic_DNA"/>
</dbReference>
<dbReference type="InterPro" id="IPR003033">
    <property type="entry name" value="SCP2_sterol-bd_dom"/>
</dbReference>
<dbReference type="Proteomes" id="UP000741360">
    <property type="component" value="Unassembled WGS sequence"/>
</dbReference>
<sequence length="152" mass="16612">MARADSTLQFFRRAFEILKAESPDRYAALCVSLEAAPGRYQVGTERFTLTAARSRISVAPGWRAKTTKVEAAITPRDILDLVDGTATLLRLLAGGTVTIKGNAETLLILSEAVHLFIDGAVTSRALQNHFEHYRTWVLHGVGSLKRSSSART</sequence>
<evidence type="ECO:0000259" key="1">
    <source>
        <dbReference type="Pfam" id="PF02036"/>
    </source>
</evidence>
<name>A0A932GRL9_UNCTE</name>
<dbReference type="Pfam" id="PF02036">
    <property type="entry name" value="SCP2"/>
    <property type="match status" value="1"/>
</dbReference>
<dbReference type="InterPro" id="IPR036527">
    <property type="entry name" value="SCP2_sterol-bd_dom_sf"/>
</dbReference>
<evidence type="ECO:0000313" key="2">
    <source>
        <dbReference type="EMBL" id="MBI3015725.1"/>
    </source>
</evidence>
<dbReference type="AlphaFoldDB" id="A0A932GRL9"/>
<organism evidence="2 3">
    <name type="scientific">Tectimicrobiota bacterium</name>
    <dbReference type="NCBI Taxonomy" id="2528274"/>
    <lineage>
        <taxon>Bacteria</taxon>
        <taxon>Pseudomonadati</taxon>
        <taxon>Nitrospinota/Tectimicrobiota group</taxon>
        <taxon>Candidatus Tectimicrobiota</taxon>
    </lineage>
</organism>
<protein>
    <recommendedName>
        <fullName evidence="1">SCP2 domain-containing protein</fullName>
    </recommendedName>
</protein>
<accession>A0A932GRL9</accession>
<feature type="domain" description="SCP2" evidence="1">
    <location>
        <begin position="43"/>
        <end position="110"/>
    </location>
</feature>
<comment type="caution">
    <text evidence="2">The sequence shown here is derived from an EMBL/GenBank/DDBJ whole genome shotgun (WGS) entry which is preliminary data.</text>
</comment>
<gene>
    <name evidence="2" type="ORF">HYY65_11870</name>
</gene>
<dbReference type="SUPFAM" id="SSF55718">
    <property type="entry name" value="SCP-like"/>
    <property type="match status" value="1"/>
</dbReference>